<dbReference type="InterPro" id="IPR011990">
    <property type="entry name" value="TPR-like_helical_dom_sf"/>
</dbReference>
<sequence>MSNNIQPQSSSSSQHQQYPNKILTNQRRLNSLSALPIAEMNHGFPLPVSNTTRHAKTQSSKWVYSIKPINHTQRNRSSSSSPFFRQQAVAISKLPSNWPIPLVTQKLFSESSSSKQDIDGSYYSAFESAYDSKNLKEQIIYLEKMGKRAQEKGDFIRAAHLLNSALAITPLSQTSYQKYLFDKLEALEQAFLVKKLGLKSLVSQKGYLACYRKNIANIRSRTAAELSKKGADIEKVQKEMTIAYQNLLSKIIQQSIECIQLPPPCAFAVMGLGSMARKEMCPYSDIEFAFIVAKEEEKCLDYFRNLTHFLELRFTNFGETKWPILRPKRQPDGSMREAISLTPGGFSMDIGGLSPLGKKGVYELIGNPKHLAAYQDPAWLQKNDGEIILVNAMTQGSYVMGNKGLFEDYQKLVAEWLYLPKGNKELEGEKRALNLLRGHLSEFRPYLNKERIHLRAFDIKRDFYRPFQMAIGSLSLYHKLPREGSLQSLQALKDREIINNNAFSTLSKGLKIALTLRVRAHLFYQKEKEILYRSKAYKDIESKGLFTISHEESLEILELYRILFPMHTALEAFLKSPKESLQAFNFYDKTIGTLNHNAKDNLDYSKAESSYVQATALNPNDSKALLHLGQIQHTLGKVDEALNITLERLKLLKQKHGNIDHSEVAVALNEVGRAYYNIGKNSQAITYYKKSLEMHRKIYETKPHSDISTSLNNLGLVYHTLADYKKAIDCYTQALEISRKVHENNPHQGIAIELLNLGLTYNALGTYKKAIDYYTEALEIFYKVYEDKPHPKIATTLNNLGLSYCKLEEYQKAIDYYTKSLDMNREVYGGNPHPQIITKLNNLGEAYNKLKNHQKAIECYTQALKMSQKVYKNHPHSDVATVLSNLGFGYSKLMQSKRAIDYYTQALEMRRKIFDPSHPSIAISLLNLGTNYYVFGKPREGHVLIAEAHEIFNKVYGPSHPKTKTAKESLSQIKQFLTSSSNSSSSSGSRSKLDSAQIKRAKATLKSGKRALRVLKFISSGESKLKLANIYIQMGDTYKALGEYRKSHKMYKQAFKIKKSFYKSPSHKEVLEIVSRMEDIKKN</sequence>
<keyword evidence="5" id="KW-1185">Reference proteome</keyword>
<evidence type="ECO:0000259" key="3">
    <source>
        <dbReference type="Pfam" id="PF10335"/>
    </source>
</evidence>
<feature type="repeat" description="TPR" evidence="1">
    <location>
        <begin position="665"/>
        <end position="698"/>
    </location>
</feature>
<evidence type="ECO:0000259" key="2">
    <source>
        <dbReference type="Pfam" id="PF03445"/>
    </source>
</evidence>
<dbReference type="Gene3D" id="1.25.40.10">
    <property type="entry name" value="Tetratricopeptide repeat domain"/>
    <property type="match status" value="4"/>
</dbReference>
<evidence type="ECO:0000313" key="4">
    <source>
        <dbReference type="EMBL" id="MBF5058771.1"/>
    </source>
</evidence>
<dbReference type="Pfam" id="PF00515">
    <property type="entry name" value="TPR_1"/>
    <property type="match status" value="1"/>
</dbReference>
<dbReference type="SMART" id="SM00028">
    <property type="entry name" value="TPR"/>
    <property type="match status" value="8"/>
</dbReference>
<dbReference type="SUPFAM" id="SSF81901">
    <property type="entry name" value="HCP-like"/>
    <property type="match status" value="1"/>
</dbReference>
<proteinExistence type="predicted"/>
<dbReference type="Pfam" id="PF13432">
    <property type="entry name" value="TPR_16"/>
    <property type="match status" value="1"/>
</dbReference>
<dbReference type="PROSITE" id="PS50005">
    <property type="entry name" value="TPR"/>
    <property type="match status" value="7"/>
</dbReference>
<dbReference type="SUPFAM" id="SSF48452">
    <property type="entry name" value="TPR-like"/>
    <property type="match status" value="1"/>
</dbReference>
<dbReference type="EMBL" id="JAAEJV010000004">
    <property type="protein sequence ID" value="MBF5058771.1"/>
    <property type="molecule type" value="Genomic_DNA"/>
</dbReference>
<feature type="repeat" description="TPR" evidence="1">
    <location>
        <begin position="751"/>
        <end position="784"/>
    </location>
</feature>
<feature type="repeat" description="TPR" evidence="1">
    <location>
        <begin position="794"/>
        <end position="827"/>
    </location>
</feature>
<dbReference type="InterPro" id="IPR005105">
    <property type="entry name" value="GlnD_Uridyltrans_N"/>
</dbReference>
<feature type="domain" description="Protein-PII uridylyltransferase N-terminal" evidence="2">
    <location>
        <begin position="221"/>
        <end position="318"/>
    </location>
</feature>
<accession>A0ABS0AXA3</accession>
<feature type="repeat" description="TPR" evidence="1">
    <location>
        <begin position="1028"/>
        <end position="1061"/>
    </location>
</feature>
<feature type="repeat" description="TPR" evidence="1">
    <location>
        <begin position="837"/>
        <end position="870"/>
    </location>
</feature>
<name>A0ABS0AXA3_9BACT</name>
<feature type="repeat" description="TPR" evidence="1">
    <location>
        <begin position="708"/>
        <end position="741"/>
    </location>
</feature>
<feature type="repeat" description="TPR" evidence="1">
    <location>
        <begin position="880"/>
        <end position="913"/>
    </location>
</feature>
<dbReference type="PANTHER" id="PTHR19959:SF119">
    <property type="entry name" value="FUNGAL LIPASE-LIKE DOMAIN-CONTAINING PROTEIN"/>
    <property type="match status" value="1"/>
</dbReference>
<feature type="domain" description="DUF294" evidence="3">
    <location>
        <begin position="449"/>
        <end position="524"/>
    </location>
</feature>
<dbReference type="Proteomes" id="UP001194714">
    <property type="component" value="Unassembled WGS sequence"/>
</dbReference>
<dbReference type="SUPFAM" id="SSF81301">
    <property type="entry name" value="Nucleotidyltransferase"/>
    <property type="match status" value="1"/>
</dbReference>
<comment type="caution">
    <text evidence="4">The sequence shown here is derived from an EMBL/GenBank/DDBJ whole genome shotgun (WGS) entry which is preliminary data.</text>
</comment>
<reference evidence="4 5" key="1">
    <citation type="submission" date="2020-01" db="EMBL/GenBank/DDBJ databases">
        <title>Draft genome sequence of Cand. Neptunochlamydia vexilliferae K9.</title>
        <authorList>
            <person name="Schulz F."/>
            <person name="Koestlbacher S."/>
            <person name="Wascher F."/>
            <person name="Pizzetti I."/>
            <person name="Horn M."/>
        </authorList>
    </citation>
    <scope>NUCLEOTIDE SEQUENCE [LARGE SCALE GENOMIC DNA]</scope>
    <source>
        <strain evidence="4 5">K9</strain>
    </source>
</reference>
<evidence type="ECO:0008006" key="6">
    <source>
        <dbReference type="Google" id="ProtNLM"/>
    </source>
</evidence>
<dbReference type="InterPro" id="IPR018821">
    <property type="entry name" value="DUF294_put_nucleoTrafse_sb-bd"/>
</dbReference>
<gene>
    <name evidence="4" type="ORF">NEPTK9_000270</name>
</gene>
<protein>
    <recommendedName>
        <fullName evidence="6">Protein-PII uridylyltransferase N-terminal domain-containing protein</fullName>
    </recommendedName>
</protein>
<dbReference type="Pfam" id="PF03445">
    <property type="entry name" value="DUF294"/>
    <property type="match status" value="1"/>
</dbReference>
<dbReference type="Pfam" id="PF10335">
    <property type="entry name" value="DUF294_C"/>
    <property type="match status" value="1"/>
</dbReference>
<dbReference type="PROSITE" id="PS50293">
    <property type="entry name" value="TPR_REGION"/>
    <property type="match status" value="3"/>
</dbReference>
<dbReference type="InterPro" id="IPR043519">
    <property type="entry name" value="NT_sf"/>
</dbReference>
<keyword evidence="1" id="KW-0802">TPR repeat</keyword>
<evidence type="ECO:0000256" key="1">
    <source>
        <dbReference type="PROSITE-ProRule" id="PRU00339"/>
    </source>
</evidence>
<dbReference type="Pfam" id="PF13181">
    <property type="entry name" value="TPR_8"/>
    <property type="match status" value="1"/>
</dbReference>
<organism evidence="4 5">
    <name type="scientific">Candidatus Neptunichlamydia vexilliferae</name>
    <dbReference type="NCBI Taxonomy" id="1651774"/>
    <lineage>
        <taxon>Bacteria</taxon>
        <taxon>Pseudomonadati</taxon>
        <taxon>Chlamydiota</taxon>
        <taxon>Chlamydiia</taxon>
        <taxon>Parachlamydiales</taxon>
        <taxon>Simkaniaceae</taxon>
        <taxon>Candidatus Neptunichlamydia</taxon>
    </lineage>
</organism>
<dbReference type="InterPro" id="IPR019734">
    <property type="entry name" value="TPR_rpt"/>
</dbReference>
<evidence type="ECO:0000313" key="5">
    <source>
        <dbReference type="Proteomes" id="UP001194714"/>
    </source>
</evidence>
<dbReference type="PANTHER" id="PTHR19959">
    <property type="entry name" value="KINESIN LIGHT CHAIN"/>
    <property type="match status" value="1"/>
</dbReference>
<dbReference type="Pfam" id="PF13424">
    <property type="entry name" value="TPR_12"/>
    <property type="match status" value="3"/>
</dbReference>